<organism evidence="1">
    <name type="scientific">marine sediment metagenome</name>
    <dbReference type="NCBI Taxonomy" id="412755"/>
    <lineage>
        <taxon>unclassified sequences</taxon>
        <taxon>metagenomes</taxon>
        <taxon>ecological metagenomes</taxon>
    </lineage>
</organism>
<name>A0A0F9D0V5_9ZZZZ</name>
<reference evidence="1" key="1">
    <citation type="journal article" date="2015" name="Nature">
        <title>Complex archaea that bridge the gap between prokaryotes and eukaryotes.</title>
        <authorList>
            <person name="Spang A."/>
            <person name="Saw J.H."/>
            <person name="Jorgensen S.L."/>
            <person name="Zaremba-Niedzwiedzka K."/>
            <person name="Martijn J."/>
            <person name="Lind A.E."/>
            <person name="van Eijk R."/>
            <person name="Schleper C."/>
            <person name="Guy L."/>
            <person name="Ettema T.J."/>
        </authorList>
    </citation>
    <scope>NUCLEOTIDE SEQUENCE</scope>
</reference>
<evidence type="ECO:0000313" key="1">
    <source>
        <dbReference type="EMBL" id="KKL47361.1"/>
    </source>
</evidence>
<accession>A0A0F9D0V5</accession>
<proteinExistence type="predicted"/>
<sequence>MTREELLGAVARGWCSKYNEHKTMDTDLAVAIADEVEAELDKIVLSDDDLFERIWQVIKHWDAETSEGDGYHGVTGDDVRVIMAAIAEPAPLPKEVVDSVG</sequence>
<dbReference type="EMBL" id="LAZR01033694">
    <property type="protein sequence ID" value="KKL47361.1"/>
    <property type="molecule type" value="Genomic_DNA"/>
</dbReference>
<comment type="caution">
    <text evidence="1">The sequence shown here is derived from an EMBL/GenBank/DDBJ whole genome shotgun (WGS) entry which is preliminary data.</text>
</comment>
<protein>
    <submittedName>
        <fullName evidence="1">Uncharacterized protein</fullName>
    </submittedName>
</protein>
<dbReference type="AlphaFoldDB" id="A0A0F9D0V5"/>
<gene>
    <name evidence="1" type="ORF">LCGC14_2336290</name>
</gene>